<proteinExistence type="predicted"/>
<dbReference type="Proteomes" id="UP000017840">
    <property type="component" value="Unassembled WGS sequence"/>
</dbReference>
<dbReference type="eggNOG" id="arCOG06173">
    <property type="taxonomic scope" value="Archaea"/>
</dbReference>
<dbReference type="STRING" id="1324957.K933_17207"/>
<reference evidence="1 2" key="1">
    <citation type="journal article" date="2013" name="Genome Announc.">
        <title>Draft Genome Sequence of 'Candidatus Halobonum tyrrellensis' Strain G22, Isolated from the Hypersaline Waters of Lake Tyrrell, Australia.</title>
        <authorList>
            <person name="Ugalde J.A."/>
            <person name="Narasingarao P."/>
            <person name="Kuo S."/>
            <person name="Podell S."/>
            <person name="Allen E.E."/>
        </authorList>
    </citation>
    <scope>NUCLEOTIDE SEQUENCE [LARGE SCALE GENOMIC DNA]</scope>
    <source>
        <strain evidence="1 2">G22</strain>
    </source>
</reference>
<evidence type="ECO:0000313" key="1">
    <source>
        <dbReference type="EMBL" id="ESP86843.1"/>
    </source>
</evidence>
<organism evidence="1 2">
    <name type="scientific">Candidatus Halobonum tyrrellensis G22</name>
    <dbReference type="NCBI Taxonomy" id="1324957"/>
    <lineage>
        <taxon>Archaea</taxon>
        <taxon>Methanobacteriati</taxon>
        <taxon>Methanobacteriota</taxon>
        <taxon>Stenosarchaea group</taxon>
        <taxon>Halobacteria</taxon>
        <taxon>Halobacteriales</taxon>
        <taxon>Haloferacaceae</taxon>
        <taxon>Candidatus Halobonum</taxon>
    </lineage>
</organism>
<dbReference type="AlphaFoldDB" id="V4H9Y3"/>
<protein>
    <submittedName>
        <fullName evidence="1">Uncharacterized protein</fullName>
    </submittedName>
</protein>
<comment type="caution">
    <text evidence="1">The sequence shown here is derived from an EMBL/GenBank/DDBJ whole genome shotgun (WGS) entry which is preliminary data.</text>
</comment>
<evidence type="ECO:0000313" key="2">
    <source>
        <dbReference type="Proteomes" id="UP000017840"/>
    </source>
</evidence>
<keyword evidence="2" id="KW-1185">Reference proteome</keyword>
<accession>V4H9Y3</accession>
<dbReference type="EMBL" id="ASGZ01000070">
    <property type="protein sequence ID" value="ESP86843.1"/>
    <property type="molecule type" value="Genomic_DNA"/>
</dbReference>
<sequence length="95" mass="10962">MLEWEVTETGEFSVWGYDAFDVYEADDEGLPDYEVGIRTRSFLRQLSQYIAPDAKLDIQTAGYTKCRFPVHAQRYVVRENEVLHADLGSLDPIDE</sequence>
<gene>
    <name evidence="1" type="ORF">K933_17207</name>
</gene>
<name>V4H9Y3_9EURY</name>